<protein>
    <submittedName>
        <fullName evidence="3">Uncharacterized protein</fullName>
    </submittedName>
</protein>
<name>A0A6J7WN78_9CAUD</name>
<organism evidence="3">
    <name type="scientific">uncultured Caudovirales phage</name>
    <dbReference type="NCBI Taxonomy" id="2100421"/>
    <lineage>
        <taxon>Viruses</taxon>
        <taxon>Duplodnaviria</taxon>
        <taxon>Heunggongvirae</taxon>
        <taxon>Uroviricota</taxon>
        <taxon>Caudoviricetes</taxon>
        <taxon>Peduoviridae</taxon>
        <taxon>Maltschvirus</taxon>
        <taxon>Maltschvirus maltsch</taxon>
    </lineage>
</organism>
<keyword evidence="1" id="KW-1133">Transmembrane helix</keyword>
<proteinExistence type="predicted"/>
<keyword evidence="1" id="KW-0812">Transmembrane</keyword>
<sequence length="89" mass="9932">MTVAELATTLAAFTTVLAFVGSLVARIMRNHTNRVVSDLIKEYLSELKPNHGSSLRDEVKGIRRDVVELKIDVASLEGKFTQHIEETNH</sequence>
<keyword evidence="1" id="KW-0472">Membrane</keyword>
<reference evidence="3" key="1">
    <citation type="submission" date="2020-05" db="EMBL/GenBank/DDBJ databases">
        <authorList>
            <person name="Chiriac C."/>
            <person name="Salcher M."/>
            <person name="Ghai R."/>
            <person name="Kavagutti S V."/>
        </authorList>
    </citation>
    <scope>NUCLEOTIDE SEQUENCE</scope>
</reference>
<evidence type="ECO:0000313" key="2">
    <source>
        <dbReference type="EMBL" id="CAB4128599.1"/>
    </source>
</evidence>
<dbReference type="EMBL" id="LR798275">
    <property type="protein sequence ID" value="CAB5219250.1"/>
    <property type="molecule type" value="Genomic_DNA"/>
</dbReference>
<evidence type="ECO:0000313" key="3">
    <source>
        <dbReference type="EMBL" id="CAB5219250.1"/>
    </source>
</evidence>
<feature type="transmembrane region" description="Helical" evidence="1">
    <location>
        <begin position="6"/>
        <end position="25"/>
    </location>
</feature>
<gene>
    <name evidence="2" type="ORF">UFOVP113_58</name>
    <name evidence="3" type="ORF">UFOVP225_45</name>
</gene>
<accession>A0A6J7WN78</accession>
<dbReference type="EMBL" id="LR796231">
    <property type="protein sequence ID" value="CAB4128599.1"/>
    <property type="molecule type" value="Genomic_DNA"/>
</dbReference>
<evidence type="ECO:0000256" key="1">
    <source>
        <dbReference type="SAM" id="Phobius"/>
    </source>
</evidence>